<dbReference type="AlphaFoldDB" id="A0A5A7RIF5"/>
<protein>
    <submittedName>
        <fullName evidence="1">Retinal homeobox protein Rx1</fullName>
    </submittedName>
</protein>
<evidence type="ECO:0000313" key="2">
    <source>
        <dbReference type="Proteomes" id="UP000325081"/>
    </source>
</evidence>
<accession>A0A5A7RIF5</accession>
<evidence type="ECO:0000313" key="1">
    <source>
        <dbReference type="EMBL" id="GER56950.1"/>
    </source>
</evidence>
<sequence>MPPKSKATRAKYPNELRPMRSVPSRSDITIRLRLVELRRLIWLGTVCGVWKDQYPTYLGSMTKAQLSPLLTLQKPCLTTQESMLVSSPQPRCICSSFVPIMSP</sequence>
<keyword evidence="1" id="KW-0371">Homeobox</keyword>
<reference evidence="2" key="1">
    <citation type="journal article" date="2019" name="Curr. Biol.">
        <title>Genome Sequence of Striga asiatica Provides Insight into the Evolution of Plant Parasitism.</title>
        <authorList>
            <person name="Yoshida S."/>
            <person name="Kim S."/>
            <person name="Wafula E.K."/>
            <person name="Tanskanen J."/>
            <person name="Kim Y.M."/>
            <person name="Honaas L."/>
            <person name="Yang Z."/>
            <person name="Spallek T."/>
            <person name="Conn C.E."/>
            <person name="Ichihashi Y."/>
            <person name="Cheong K."/>
            <person name="Cui S."/>
            <person name="Der J.P."/>
            <person name="Gundlach H."/>
            <person name="Jiao Y."/>
            <person name="Hori C."/>
            <person name="Ishida J.K."/>
            <person name="Kasahara H."/>
            <person name="Kiba T."/>
            <person name="Kim M.S."/>
            <person name="Koo N."/>
            <person name="Laohavisit A."/>
            <person name="Lee Y.H."/>
            <person name="Lumba S."/>
            <person name="McCourt P."/>
            <person name="Mortimer J.C."/>
            <person name="Mutuku J.M."/>
            <person name="Nomura T."/>
            <person name="Sasaki-Sekimoto Y."/>
            <person name="Seto Y."/>
            <person name="Wang Y."/>
            <person name="Wakatake T."/>
            <person name="Sakakibara H."/>
            <person name="Demura T."/>
            <person name="Yamaguchi S."/>
            <person name="Yoneyama K."/>
            <person name="Manabe R.I."/>
            <person name="Nelson D.C."/>
            <person name="Schulman A.H."/>
            <person name="Timko M.P."/>
            <person name="dePamphilis C.W."/>
            <person name="Choi D."/>
            <person name="Shirasu K."/>
        </authorList>
    </citation>
    <scope>NUCLEOTIDE SEQUENCE [LARGE SCALE GENOMIC DNA]</scope>
    <source>
        <strain evidence="2">cv. UVA1</strain>
    </source>
</reference>
<keyword evidence="1" id="KW-0238">DNA-binding</keyword>
<gene>
    <name evidence="1" type="ORF">STAS_34718</name>
</gene>
<keyword evidence="2" id="KW-1185">Reference proteome</keyword>
<name>A0A5A7RIF5_STRAF</name>
<dbReference type="Proteomes" id="UP000325081">
    <property type="component" value="Unassembled WGS sequence"/>
</dbReference>
<dbReference type="GO" id="GO:0003677">
    <property type="term" value="F:DNA binding"/>
    <property type="evidence" value="ECO:0007669"/>
    <property type="project" value="UniProtKB-KW"/>
</dbReference>
<organism evidence="1 2">
    <name type="scientific">Striga asiatica</name>
    <name type="common">Asiatic witchweed</name>
    <name type="synonym">Buchnera asiatica</name>
    <dbReference type="NCBI Taxonomy" id="4170"/>
    <lineage>
        <taxon>Eukaryota</taxon>
        <taxon>Viridiplantae</taxon>
        <taxon>Streptophyta</taxon>
        <taxon>Embryophyta</taxon>
        <taxon>Tracheophyta</taxon>
        <taxon>Spermatophyta</taxon>
        <taxon>Magnoliopsida</taxon>
        <taxon>eudicotyledons</taxon>
        <taxon>Gunneridae</taxon>
        <taxon>Pentapetalae</taxon>
        <taxon>asterids</taxon>
        <taxon>lamiids</taxon>
        <taxon>Lamiales</taxon>
        <taxon>Orobanchaceae</taxon>
        <taxon>Buchnereae</taxon>
        <taxon>Striga</taxon>
    </lineage>
</organism>
<comment type="caution">
    <text evidence="1">The sequence shown here is derived from an EMBL/GenBank/DDBJ whole genome shotgun (WGS) entry which is preliminary data.</text>
</comment>
<dbReference type="EMBL" id="BKCP01012848">
    <property type="protein sequence ID" value="GER56950.1"/>
    <property type="molecule type" value="Genomic_DNA"/>
</dbReference>
<proteinExistence type="predicted"/>